<feature type="compositionally biased region" description="Basic and acidic residues" evidence="1">
    <location>
        <begin position="29"/>
        <end position="59"/>
    </location>
</feature>
<gene>
    <name evidence="3" type="ORF">BV898_01091</name>
</gene>
<sequence length="417" mass="45023">MKATLILLLIGVATVASQRNTGTNNRRPSGGDRDDSRDRDNNDDRRGSGSNGARDRTRFPDFARVEVEIQRLENSAGILSNGKSCDFTGACDPVVNAFLDADSPLSPWPGNSLALSKWPLIFQVDNVNSPSIGKSVNRDICGGALNKVNLRVHVSDSDSASSNDEIGNFECVFDLDPRDITADALSAQWGPSTECKSSTQPGKIRLFARERAYQIASSSCRASGAAGSTDGRLNSELGADAGAHVPGQHDYIRIDTEVIQLLNPQGLLATKKSCDSLSKCDPRVSVFLDTDKPLAAWPGAKTVPEYTVLFEVSNTDSPIINKNVSKNICGGSVGKVNLRVDVVDVNVGSNALIEDFECLFTADYRLVARDLSSAEWSPAQDCKPQHANNDIRLQYRYRIYDIPQAQCGIGLPAKKMG</sequence>
<reference evidence="4" key="1">
    <citation type="submission" date="2017-01" db="EMBL/GenBank/DDBJ databases">
        <title>Comparative genomics of anhydrobiosis in the tardigrade Hypsibius dujardini.</title>
        <authorList>
            <person name="Yoshida Y."/>
            <person name="Koutsovoulos G."/>
            <person name="Laetsch D."/>
            <person name="Stevens L."/>
            <person name="Kumar S."/>
            <person name="Horikawa D."/>
            <person name="Ishino K."/>
            <person name="Komine S."/>
            <person name="Tomita M."/>
            <person name="Blaxter M."/>
            <person name="Arakawa K."/>
        </authorList>
    </citation>
    <scope>NUCLEOTIDE SEQUENCE [LARGE SCALE GENOMIC DNA]</scope>
    <source>
        <strain evidence="4">Z151</strain>
    </source>
</reference>
<proteinExistence type="predicted"/>
<dbReference type="Proteomes" id="UP000192578">
    <property type="component" value="Unassembled WGS sequence"/>
</dbReference>
<dbReference type="OrthoDB" id="10058561at2759"/>
<comment type="caution">
    <text evidence="3">The sequence shown here is derived from an EMBL/GenBank/DDBJ whole genome shotgun (WGS) entry which is preliminary data.</text>
</comment>
<evidence type="ECO:0000256" key="1">
    <source>
        <dbReference type="SAM" id="MobiDB-lite"/>
    </source>
</evidence>
<name>A0A1W0XD58_HYPEX</name>
<keyword evidence="2" id="KW-0732">Signal</keyword>
<accession>A0A1W0XD58</accession>
<evidence type="ECO:0000313" key="3">
    <source>
        <dbReference type="EMBL" id="OQV25415.1"/>
    </source>
</evidence>
<feature type="region of interest" description="Disordered" evidence="1">
    <location>
        <begin position="19"/>
        <end position="59"/>
    </location>
</feature>
<dbReference type="EMBL" id="MTYJ01000003">
    <property type="protein sequence ID" value="OQV25415.1"/>
    <property type="molecule type" value="Genomic_DNA"/>
</dbReference>
<feature type="chain" id="PRO_5013048691" evidence="2">
    <location>
        <begin position="18"/>
        <end position="417"/>
    </location>
</feature>
<feature type="signal peptide" evidence="2">
    <location>
        <begin position="1"/>
        <end position="17"/>
    </location>
</feature>
<organism evidence="3 4">
    <name type="scientific">Hypsibius exemplaris</name>
    <name type="common">Freshwater tardigrade</name>
    <dbReference type="NCBI Taxonomy" id="2072580"/>
    <lineage>
        <taxon>Eukaryota</taxon>
        <taxon>Metazoa</taxon>
        <taxon>Ecdysozoa</taxon>
        <taxon>Tardigrada</taxon>
        <taxon>Eutardigrada</taxon>
        <taxon>Parachela</taxon>
        <taxon>Hypsibioidea</taxon>
        <taxon>Hypsibiidae</taxon>
        <taxon>Hypsibius</taxon>
    </lineage>
</organism>
<protein>
    <submittedName>
        <fullName evidence="3">Uncharacterized protein</fullName>
    </submittedName>
</protein>
<dbReference type="AlphaFoldDB" id="A0A1W0XD58"/>
<evidence type="ECO:0000313" key="4">
    <source>
        <dbReference type="Proteomes" id="UP000192578"/>
    </source>
</evidence>
<evidence type="ECO:0000256" key="2">
    <source>
        <dbReference type="SAM" id="SignalP"/>
    </source>
</evidence>
<keyword evidence="4" id="KW-1185">Reference proteome</keyword>